<dbReference type="GO" id="GO:0061025">
    <property type="term" value="P:membrane fusion"/>
    <property type="evidence" value="ECO:0007669"/>
    <property type="project" value="TreeGrafter"/>
</dbReference>
<dbReference type="PROSITE" id="PS51399">
    <property type="entry name" value="SEP"/>
    <property type="match status" value="1"/>
</dbReference>
<dbReference type="Pfam" id="PF08059">
    <property type="entry name" value="SEP"/>
    <property type="match status" value="1"/>
</dbReference>
<evidence type="ECO:0000259" key="2">
    <source>
        <dbReference type="PROSITE" id="PS51399"/>
    </source>
</evidence>
<dbReference type="GO" id="GO:0007030">
    <property type="term" value="P:Golgi organization"/>
    <property type="evidence" value="ECO:0007669"/>
    <property type="project" value="TreeGrafter"/>
</dbReference>
<dbReference type="OrthoDB" id="274641at2759"/>
<feature type="region of interest" description="Disordered" evidence="1">
    <location>
        <begin position="79"/>
        <end position="99"/>
    </location>
</feature>
<dbReference type="Gene3D" id="3.30.420.210">
    <property type="entry name" value="SEP domain"/>
    <property type="match status" value="1"/>
</dbReference>
<evidence type="ECO:0000313" key="4">
    <source>
        <dbReference type="Proteomes" id="UP000580250"/>
    </source>
</evidence>
<name>A0A6V7TTJ3_MELEN</name>
<sequence length="223" mass="24105">MSNIHGLNADDDDRPPRHSHSGSDSANEDEDRQGFFVGGSVRSGQQVLGPNRRDLDSHLFNAIQRAGAERLTPEQVEALGRRQQQSGSNSSNRFSGGFRLGGNGVESGPIGGGNVAPTAAAAATNVGNNSNRPPQQVVRMYIWSNGFSLDDGPLRQFSDPQNMAFIQAVTSKRIPTELSSLYPGREVDLRVERKSTDYVPPKAKPFSGQGYRLGSLLPSEKKE</sequence>
<dbReference type="PANTHER" id="PTHR23333:SF20">
    <property type="entry name" value="NSFL1 COFACTOR P47"/>
    <property type="match status" value="1"/>
</dbReference>
<dbReference type="InterPro" id="IPR012989">
    <property type="entry name" value="SEP_domain"/>
</dbReference>
<evidence type="ECO:0000313" key="3">
    <source>
        <dbReference type="EMBL" id="CAD2134327.1"/>
    </source>
</evidence>
<gene>
    <name evidence="3" type="ORF">MENT_LOCUS4340</name>
</gene>
<protein>
    <recommendedName>
        <fullName evidence="2">SEP domain-containing protein</fullName>
    </recommendedName>
</protein>
<dbReference type="PANTHER" id="PTHR23333">
    <property type="entry name" value="UBX DOMAIN CONTAINING PROTEIN"/>
    <property type="match status" value="1"/>
</dbReference>
<dbReference type="InterPro" id="IPR036241">
    <property type="entry name" value="NSFL1C_SEP_dom_sf"/>
</dbReference>
<dbReference type="SUPFAM" id="SSF102848">
    <property type="entry name" value="NSFL1 (p97 ATPase) cofactor p47, SEP domain"/>
    <property type="match status" value="1"/>
</dbReference>
<proteinExistence type="predicted"/>
<dbReference type="GO" id="GO:0031468">
    <property type="term" value="P:nuclear membrane reassembly"/>
    <property type="evidence" value="ECO:0007669"/>
    <property type="project" value="TreeGrafter"/>
</dbReference>
<dbReference type="GO" id="GO:0043161">
    <property type="term" value="P:proteasome-mediated ubiquitin-dependent protein catabolic process"/>
    <property type="evidence" value="ECO:0007669"/>
    <property type="project" value="TreeGrafter"/>
</dbReference>
<comment type="caution">
    <text evidence="3">The sequence shown here is derived from an EMBL/GenBank/DDBJ whole genome shotgun (WGS) entry which is preliminary data.</text>
</comment>
<dbReference type="GO" id="GO:0005829">
    <property type="term" value="C:cytosol"/>
    <property type="evidence" value="ECO:0007669"/>
    <property type="project" value="TreeGrafter"/>
</dbReference>
<feature type="domain" description="SEP" evidence="2">
    <location>
        <begin position="135"/>
        <end position="200"/>
    </location>
</feature>
<feature type="compositionally biased region" description="Low complexity" evidence="1">
    <location>
        <begin position="81"/>
        <end position="97"/>
    </location>
</feature>
<dbReference type="Proteomes" id="UP000580250">
    <property type="component" value="Unassembled WGS sequence"/>
</dbReference>
<dbReference type="GO" id="GO:0005634">
    <property type="term" value="C:nucleus"/>
    <property type="evidence" value="ECO:0007669"/>
    <property type="project" value="TreeGrafter"/>
</dbReference>
<organism evidence="3 4">
    <name type="scientific">Meloidogyne enterolobii</name>
    <name type="common">Root-knot nematode worm</name>
    <name type="synonym">Meloidogyne mayaguensis</name>
    <dbReference type="NCBI Taxonomy" id="390850"/>
    <lineage>
        <taxon>Eukaryota</taxon>
        <taxon>Metazoa</taxon>
        <taxon>Ecdysozoa</taxon>
        <taxon>Nematoda</taxon>
        <taxon>Chromadorea</taxon>
        <taxon>Rhabditida</taxon>
        <taxon>Tylenchina</taxon>
        <taxon>Tylenchomorpha</taxon>
        <taxon>Tylenchoidea</taxon>
        <taxon>Meloidogynidae</taxon>
        <taxon>Meloidogyninae</taxon>
        <taxon>Meloidogyne</taxon>
    </lineage>
</organism>
<dbReference type="GO" id="GO:0043130">
    <property type="term" value="F:ubiquitin binding"/>
    <property type="evidence" value="ECO:0007669"/>
    <property type="project" value="TreeGrafter"/>
</dbReference>
<evidence type="ECO:0000256" key="1">
    <source>
        <dbReference type="SAM" id="MobiDB-lite"/>
    </source>
</evidence>
<dbReference type="AlphaFoldDB" id="A0A6V7TTJ3"/>
<reference evidence="3 4" key="1">
    <citation type="submission" date="2020-08" db="EMBL/GenBank/DDBJ databases">
        <authorList>
            <person name="Koutsovoulos G."/>
            <person name="Danchin GJ E."/>
        </authorList>
    </citation>
    <scope>NUCLEOTIDE SEQUENCE [LARGE SCALE GENOMIC DNA]</scope>
</reference>
<dbReference type="GO" id="GO:0000045">
    <property type="term" value="P:autophagosome assembly"/>
    <property type="evidence" value="ECO:0007669"/>
    <property type="project" value="TreeGrafter"/>
</dbReference>
<dbReference type="EMBL" id="CAJEWN010000015">
    <property type="protein sequence ID" value="CAD2134327.1"/>
    <property type="molecule type" value="Genomic_DNA"/>
</dbReference>
<feature type="region of interest" description="Disordered" evidence="1">
    <location>
        <begin position="1"/>
        <end position="53"/>
    </location>
</feature>
<dbReference type="SMART" id="SM00553">
    <property type="entry name" value="SEP"/>
    <property type="match status" value="1"/>
</dbReference>
<accession>A0A6V7TTJ3</accession>
<feature type="region of interest" description="Disordered" evidence="1">
    <location>
        <begin position="200"/>
        <end position="223"/>
    </location>
</feature>